<evidence type="ECO:0000313" key="2">
    <source>
        <dbReference type="Proteomes" id="UP000184226"/>
    </source>
</evidence>
<evidence type="ECO:0000313" key="1">
    <source>
        <dbReference type="EMBL" id="SHI11861.1"/>
    </source>
</evidence>
<proteinExistence type="predicted"/>
<reference evidence="1 2" key="1">
    <citation type="submission" date="2016-11" db="EMBL/GenBank/DDBJ databases">
        <authorList>
            <person name="Jaros S."/>
            <person name="Januszkiewicz K."/>
            <person name="Wedrychowicz H."/>
        </authorList>
    </citation>
    <scope>NUCLEOTIDE SEQUENCE [LARGE SCALE GENOMIC DNA]</scope>
    <source>
        <strain evidence="1 2">CGMCC 1.10190</strain>
    </source>
</reference>
<dbReference type="Proteomes" id="UP000184226">
    <property type="component" value="Unassembled WGS sequence"/>
</dbReference>
<organism evidence="1 2">
    <name type="scientific">Pollutimonas bauzanensis</name>
    <dbReference type="NCBI Taxonomy" id="658167"/>
    <lineage>
        <taxon>Bacteria</taxon>
        <taxon>Pseudomonadati</taxon>
        <taxon>Pseudomonadota</taxon>
        <taxon>Betaproteobacteria</taxon>
        <taxon>Burkholderiales</taxon>
        <taxon>Alcaligenaceae</taxon>
        <taxon>Pollutimonas</taxon>
    </lineage>
</organism>
<sequence length="80" mass="8645">MPAFGRGNIPAFGLATNAVRLHEQSDTFLAHPQAATTQLVIDARPAIFLLHLAVNGSDMYKQSLIGNRADPGTFPERCQP</sequence>
<gene>
    <name evidence="1" type="ORF">SAMN04488135_109129</name>
</gene>
<dbReference type="AlphaFoldDB" id="A0A1M5YIH4"/>
<accession>A0A1M5YIH4</accession>
<dbReference type="EMBL" id="FQXE01000009">
    <property type="protein sequence ID" value="SHI11861.1"/>
    <property type="molecule type" value="Genomic_DNA"/>
</dbReference>
<keyword evidence="2" id="KW-1185">Reference proteome</keyword>
<protein>
    <submittedName>
        <fullName evidence="1">Uncharacterized protein</fullName>
    </submittedName>
</protein>
<name>A0A1M5YIH4_9BURK</name>